<dbReference type="PANTHER" id="PTHR16943:SF8">
    <property type="entry name" value="2-METHYLCITRATE DEHYDRATASE"/>
    <property type="match status" value="1"/>
</dbReference>
<comment type="caution">
    <text evidence="3">The sequence shown here is derived from an EMBL/GenBank/DDBJ whole genome shotgun (WGS) entry which is preliminary data.</text>
</comment>
<dbReference type="SUPFAM" id="SSF103378">
    <property type="entry name" value="2-methylcitrate dehydratase PrpD"/>
    <property type="match status" value="1"/>
</dbReference>
<dbReference type="Proteomes" id="UP000005463">
    <property type="component" value="Unassembled WGS sequence"/>
</dbReference>
<dbReference type="AlphaFoldDB" id="B1FD09"/>
<gene>
    <name evidence="3" type="ORF">BamIOP4010DRAFT_1918</name>
</gene>
<dbReference type="PATRIC" id="fig|396596.7.peg.5892"/>
<dbReference type="Gene3D" id="1.10.4100.10">
    <property type="entry name" value="2-methylcitrate dehydratase PrpD"/>
    <property type="match status" value="1"/>
</dbReference>
<dbReference type="GO" id="GO:0016829">
    <property type="term" value="F:lyase activity"/>
    <property type="evidence" value="ECO:0007669"/>
    <property type="project" value="InterPro"/>
</dbReference>
<feature type="domain" description="MmgE/PrpD N-terminal" evidence="2">
    <location>
        <begin position="11"/>
        <end position="135"/>
    </location>
</feature>
<organism evidence="3 4">
    <name type="scientific">Burkholderia ambifaria IOP40-10</name>
    <dbReference type="NCBI Taxonomy" id="396596"/>
    <lineage>
        <taxon>Bacteria</taxon>
        <taxon>Pseudomonadati</taxon>
        <taxon>Pseudomonadota</taxon>
        <taxon>Betaproteobacteria</taxon>
        <taxon>Burkholderiales</taxon>
        <taxon>Burkholderiaceae</taxon>
        <taxon>Burkholderia</taxon>
        <taxon>Burkholderia cepacia complex</taxon>
    </lineage>
</organism>
<dbReference type="InterPro" id="IPR005656">
    <property type="entry name" value="MmgE_PrpD"/>
</dbReference>
<dbReference type="InterPro" id="IPR045336">
    <property type="entry name" value="MmgE_PrpD_N"/>
</dbReference>
<dbReference type="Pfam" id="PF03972">
    <property type="entry name" value="MmgE_PrpD_N"/>
    <property type="match status" value="1"/>
</dbReference>
<accession>B1FD09</accession>
<dbReference type="InterPro" id="IPR036148">
    <property type="entry name" value="MmgE/PrpD_sf"/>
</dbReference>
<evidence type="ECO:0000256" key="1">
    <source>
        <dbReference type="ARBA" id="ARBA00006174"/>
    </source>
</evidence>
<comment type="similarity">
    <text evidence="1">Belongs to the PrpD family.</text>
</comment>
<dbReference type="PANTHER" id="PTHR16943">
    <property type="entry name" value="2-METHYLCITRATE DEHYDRATASE-RELATED"/>
    <property type="match status" value="1"/>
</dbReference>
<name>B1FD09_9BURK</name>
<evidence type="ECO:0000259" key="2">
    <source>
        <dbReference type="Pfam" id="PF03972"/>
    </source>
</evidence>
<evidence type="ECO:0000313" key="4">
    <source>
        <dbReference type="Proteomes" id="UP000005463"/>
    </source>
</evidence>
<dbReference type="InterPro" id="IPR042183">
    <property type="entry name" value="MmgE/PrpD_sf_1"/>
</dbReference>
<evidence type="ECO:0000313" key="3">
    <source>
        <dbReference type="EMBL" id="EDT04536.1"/>
    </source>
</evidence>
<protein>
    <submittedName>
        <fullName evidence="3">MmgE/PrpD family protein</fullName>
    </submittedName>
</protein>
<proteinExistence type="inferred from homology"/>
<reference evidence="3 4" key="1">
    <citation type="submission" date="2008-03" db="EMBL/GenBank/DDBJ databases">
        <title>Sequencing of the draft genome and assembly of Burkholderia ambifaria IOP40-10.</title>
        <authorList>
            <consortium name="US DOE Joint Genome Institute (JGI-PGF)"/>
            <person name="Copeland A."/>
            <person name="Lucas S."/>
            <person name="Lapidus A."/>
            <person name="Glavina del Rio T."/>
            <person name="Dalin E."/>
            <person name="Tice H."/>
            <person name="Bruce D."/>
            <person name="Goodwin L."/>
            <person name="Pitluck S."/>
            <person name="Larimer F."/>
            <person name="Land M.L."/>
            <person name="Hauser L."/>
            <person name="Tiedje J."/>
            <person name="Richardson P."/>
        </authorList>
    </citation>
    <scope>NUCLEOTIDE SEQUENCE [LARGE SCALE GENOMIC DNA]</scope>
    <source>
        <strain evidence="3 4">IOP40-10</strain>
    </source>
</reference>
<sequence length="204" mass="21189">MTMDTETRATRLATFVAQTPAAAVPDDVVAKATRHVLDTFGAALAGTSAVETRSARALTGAVARDGASLWGTPCRASARDAAFVNGIAAHALELDDAGGCDHSGAVVLPAVLAALSCADRPVTGRECVTAIVLGYGHRSAAFIPDHGRRRHPSGRQGDHRIARAGCDDRYEPCVGAVGVCADQSRVLTASPTRCRRSTRSRRAS</sequence>
<dbReference type="EMBL" id="ABLC01000034">
    <property type="protein sequence ID" value="EDT04536.1"/>
    <property type="molecule type" value="Genomic_DNA"/>
</dbReference>